<dbReference type="RefSeq" id="WP_307473438.1">
    <property type="nucleotide sequence ID" value="NZ_JAUSUB010000005.1"/>
</dbReference>
<dbReference type="PANTHER" id="PTHR43841">
    <property type="entry name" value="3-HYDROXYACYL-THIOESTER DEHYDRATASE HTDX-RELATED"/>
    <property type="match status" value="1"/>
</dbReference>
<dbReference type="InterPro" id="IPR029069">
    <property type="entry name" value="HotDog_dom_sf"/>
</dbReference>
<dbReference type="Proteomes" id="UP001238088">
    <property type="component" value="Unassembled WGS sequence"/>
</dbReference>
<feature type="domain" description="MaoC-like" evidence="1">
    <location>
        <begin position="18"/>
        <end position="110"/>
    </location>
</feature>
<gene>
    <name evidence="2" type="ORF">J2S17_001550</name>
</gene>
<evidence type="ECO:0000313" key="3">
    <source>
        <dbReference type="Proteomes" id="UP001238088"/>
    </source>
</evidence>
<sequence>MLKYYEDADVDSPFPALTKDPISRVQLVKYAGASGDFNPLHTVEEVGEEAGSGIIAHGMLIMGMASQGVTSWIERKNIESIRVRFQKMTYPGEQIHVIGKVLKKEENNLIIGEVKAVNETGEVKVSGVFEARLPSKEMEG</sequence>
<evidence type="ECO:0000313" key="2">
    <source>
        <dbReference type="EMBL" id="MDQ0269678.1"/>
    </source>
</evidence>
<dbReference type="InterPro" id="IPR002539">
    <property type="entry name" value="MaoC-like_dom"/>
</dbReference>
<accession>A0ABU0AEJ5</accession>
<evidence type="ECO:0000259" key="1">
    <source>
        <dbReference type="Pfam" id="PF01575"/>
    </source>
</evidence>
<name>A0ABU0AEJ5_9BACI</name>
<keyword evidence="3" id="KW-1185">Reference proteome</keyword>
<dbReference type="Pfam" id="PF01575">
    <property type="entry name" value="MaoC_dehydratas"/>
    <property type="match status" value="1"/>
</dbReference>
<reference evidence="2 3" key="1">
    <citation type="submission" date="2023-07" db="EMBL/GenBank/DDBJ databases">
        <title>Genomic Encyclopedia of Type Strains, Phase IV (KMG-IV): sequencing the most valuable type-strain genomes for metagenomic binning, comparative biology and taxonomic classification.</title>
        <authorList>
            <person name="Goeker M."/>
        </authorList>
    </citation>
    <scope>NUCLEOTIDE SEQUENCE [LARGE SCALE GENOMIC DNA]</scope>
    <source>
        <strain evidence="2 3">DSM 23494</strain>
    </source>
</reference>
<comment type="caution">
    <text evidence="2">The sequence shown here is derived from an EMBL/GenBank/DDBJ whole genome shotgun (WGS) entry which is preliminary data.</text>
</comment>
<dbReference type="EMBL" id="JAUSUB010000005">
    <property type="protein sequence ID" value="MDQ0269678.1"/>
    <property type="molecule type" value="Genomic_DNA"/>
</dbReference>
<organism evidence="2 3">
    <name type="scientific">Cytobacillus purgationiresistens</name>
    <dbReference type="NCBI Taxonomy" id="863449"/>
    <lineage>
        <taxon>Bacteria</taxon>
        <taxon>Bacillati</taxon>
        <taxon>Bacillota</taxon>
        <taxon>Bacilli</taxon>
        <taxon>Bacillales</taxon>
        <taxon>Bacillaceae</taxon>
        <taxon>Cytobacillus</taxon>
    </lineage>
</organism>
<proteinExistence type="predicted"/>
<protein>
    <submittedName>
        <fullName evidence="2">Acyl dehydratase</fullName>
    </submittedName>
</protein>
<dbReference type="SUPFAM" id="SSF54637">
    <property type="entry name" value="Thioesterase/thiol ester dehydrase-isomerase"/>
    <property type="match status" value="1"/>
</dbReference>
<dbReference type="Gene3D" id="3.10.129.10">
    <property type="entry name" value="Hotdog Thioesterase"/>
    <property type="match status" value="1"/>
</dbReference>
<dbReference type="PANTHER" id="PTHR43841:SF3">
    <property type="entry name" value="(3R)-HYDROXYACYL-ACP DEHYDRATASE SUBUNIT HADB"/>
    <property type="match status" value="1"/>
</dbReference>